<dbReference type="Pfam" id="PF04383">
    <property type="entry name" value="KilA-N"/>
    <property type="match status" value="1"/>
</dbReference>
<dbReference type="PROSITE" id="PS50297">
    <property type="entry name" value="ANK_REP_REGION"/>
    <property type="match status" value="1"/>
</dbReference>
<evidence type="ECO:0000256" key="4">
    <source>
        <dbReference type="SAM" id="Coils"/>
    </source>
</evidence>
<keyword evidence="4" id="KW-0175">Coiled coil</keyword>
<dbReference type="EMBL" id="LK023386">
    <property type="protein sequence ID" value="CDS14341.1"/>
    <property type="molecule type" value="Genomic_DNA"/>
</dbReference>
<dbReference type="Pfam" id="PF12796">
    <property type="entry name" value="Ank_2"/>
    <property type="match status" value="1"/>
</dbReference>
<dbReference type="SUPFAM" id="SSF54616">
    <property type="entry name" value="DNA-binding domain of Mlu1-box binding protein MBP1"/>
    <property type="match status" value="1"/>
</dbReference>
<evidence type="ECO:0000256" key="3">
    <source>
        <dbReference type="PROSITE-ProRule" id="PRU00023"/>
    </source>
</evidence>
<feature type="repeat" description="ANK" evidence="3">
    <location>
        <begin position="375"/>
        <end position="407"/>
    </location>
</feature>
<reference evidence="7" key="1">
    <citation type="journal article" date="2014" name="Genome Announc.">
        <title>De novo whole-genome sequence and genome annotation of Lichtheimia ramosa.</title>
        <authorList>
            <person name="Linde J."/>
            <person name="Schwartze V."/>
            <person name="Binder U."/>
            <person name="Lass-Florl C."/>
            <person name="Voigt K."/>
            <person name="Horn F."/>
        </authorList>
    </citation>
    <scope>NUCLEOTIDE SEQUENCE</scope>
    <source>
        <strain evidence="7">JMRC FSU:6197</strain>
    </source>
</reference>
<dbReference type="AlphaFoldDB" id="A0A077X397"/>
<name>A0A077X397_9FUNG</name>
<evidence type="ECO:0000256" key="1">
    <source>
        <dbReference type="ARBA" id="ARBA00022737"/>
    </source>
</evidence>
<dbReference type="Gene3D" id="3.10.260.10">
    <property type="entry name" value="Transcription regulator HTH, APSES-type DNA-binding domain"/>
    <property type="match status" value="1"/>
</dbReference>
<feature type="compositionally biased region" description="Polar residues" evidence="5">
    <location>
        <begin position="694"/>
        <end position="705"/>
    </location>
</feature>
<keyword evidence="1" id="KW-0677">Repeat</keyword>
<dbReference type="GO" id="GO:0003677">
    <property type="term" value="F:DNA binding"/>
    <property type="evidence" value="ECO:0007669"/>
    <property type="project" value="InterPro"/>
</dbReference>
<sequence length="705" mass="78836">MSDSRIYSAVYSGVAVYETVANDVAVMRRRNDSYMNATQILKVAGIEKGKRTKILEREVLIGEHEKVQGGYGKFQGTWIPLDKSRQLAERYGVLEMLKYIIDFIPPAGGDDNEENQLPTKEQAMIAQRRLAQQQQQQQQQHQQQHQHQLRKHHHQPPPPPPSTQQQQHLPPPSSSSQQQRHHYQTPDQSHNQYRPGEEPNRKRVKIEQQQQQQLPPPTGASTDEHRSLLTAIFLSDDSEHIRDLLKNTTPTNFNIDLVIDEQGNTALHWAAALARTTIVQLLVSKGANPACVNYAGETPLMRSVMVTNSFDNNSFPTLLAALGGTVNAIDHIRQTVLHHAAKTAGIHGRTSAAVYYVNHLLHLQPLSILDWQDHRGDTALNIAAQLECPELVDMLARAGAKKDVENNNTPIEDSEDHQRQQQSKPNVVVPSERGREIVSTVQKIVDALDEEYGGQLNQRDSELQQIESELEHATKELETTRKDLEARQTQSQRLVEAQQRFRNLQAALQTEWDRMTITPVDTITALDELVDTQDVDAPFAPTQDETKSEPLTRRVKILRARIAAYKQNDQELRAEVEEQRAQSAEKELQCKKLIAACCNLPIEKIDDLVEPLILAIESDPPDLDLARVIGFMEKIRRQGAFSDSLTSSQSSSPPTTAAAVPATTAPTPPSISGHTTTLPPPVSPTEPVVIPNDHPSTPNSNITEQ</sequence>
<dbReference type="GO" id="GO:0030907">
    <property type="term" value="C:MBF transcription complex"/>
    <property type="evidence" value="ECO:0007669"/>
    <property type="project" value="TreeGrafter"/>
</dbReference>
<feature type="repeat" description="ANK" evidence="3">
    <location>
        <begin position="262"/>
        <end position="294"/>
    </location>
</feature>
<feature type="compositionally biased region" description="Low complexity" evidence="5">
    <location>
        <begin position="642"/>
        <end position="665"/>
    </location>
</feature>
<dbReference type="PROSITE" id="PS50088">
    <property type="entry name" value="ANK_REPEAT"/>
    <property type="match status" value="2"/>
</dbReference>
<feature type="compositionally biased region" description="Low complexity" evidence="5">
    <location>
        <begin position="163"/>
        <end position="178"/>
    </location>
</feature>
<protein>
    <recommendedName>
        <fullName evidence="6">HTH APSES-type domain-containing protein</fullName>
    </recommendedName>
</protein>
<accession>A0A077X397</accession>
<evidence type="ECO:0000259" key="6">
    <source>
        <dbReference type="PROSITE" id="PS51299"/>
    </source>
</evidence>
<dbReference type="SMART" id="SM01252">
    <property type="entry name" value="KilA-N"/>
    <property type="match status" value="1"/>
</dbReference>
<dbReference type="InterPro" id="IPR018004">
    <property type="entry name" value="KilA/APSES_HTH"/>
</dbReference>
<feature type="region of interest" description="Disordered" evidence="5">
    <location>
        <begin position="126"/>
        <end position="223"/>
    </location>
</feature>
<dbReference type="InterPro" id="IPR051642">
    <property type="entry name" value="SWI6-like"/>
</dbReference>
<dbReference type="InterPro" id="IPR003163">
    <property type="entry name" value="Tscrpt_reg_HTH_APSES-type"/>
</dbReference>
<proteinExistence type="predicted"/>
<evidence type="ECO:0000256" key="2">
    <source>
        <dbReference type="ARBA" id="ARBA00023043"/>
    </source>
</evidence>
<gene>
    <name evidence="7" type="ORF">LRAMOSA06511</name>
</gene>
<feature type="domain" description="HTH APSES-type" evidence="6">
    <location>
        <begin position="6"/>
        <end position="113"/>
    </location>
</feature>
<dbReference type="FunFam" id="3.10.260.10:FF:000001">
    <property type="entry name" value="APSES transcription factor (MbpA)"/>
    <property type="match status" value="1"/>
</dbReference>
<keyword evidence="2 3" id="KW-0040">ANK repeat</keyword>
<feature type="coiled-coil region" evidence="4">
    <location>
        <begin position="456"/>
        <end position="507"/>
    </location>
</feature>
<dbReference type="PANTHER" id="PTHR43828">
    <property type="entry name" value="ASPARAGINASE"/>
    <property type="match status" value="1"/>
</dbReference>
<dbReference type="SUPFAM" id="SSF48403">
    <property type="entry name" value="Ankyrin repeat"/>
    <property type="match status" value="1"/>
</dbReference>
<evidence type="ECO:0000313" key="7">
    <source>
        <dbReference type="EMBL" id="CDS14341.1"/>
    </source>
</evidence>
<feature type="region of interest" description="Disordered" evidence="5">
    <location>
        <begin position="402"/>
        <end position="431"/>
    </location>
</feature>
<organism evidence="7">
    <name type="scientific">Lichtheimia ramosa</name>
    <dbReference type="NCBI Taxonomy" id="688394"/>
    <lineage>
        <taxon>Eukaryota</taxon>
        <taxon>Fungi</taxon>
        <taxon>Fungi incertae sedis</taxon>
        <taxon>Mucoromycota</taxon>
        <taxon>Mucoromycotina</taxon>
        <taxon>Mucoromycetes</taxon>
        <taxon>Mucorales</taxon>
        <taxon>Lichtheimiaceae</taxon>
        <taxon>Lichtheimia</taxon>
    </lineage>
</organism>
<feature type="coiled-coil region" evidence="4">
    <location>
        <begin position="555"/>
        <end position="589"/>
    </location>
</feature>
<dbReference type="GO" id="GO:0001228">
    <property type="term" value="F:DNA-binding transcription activator activity, RNA polymerase II-specific"/>
    <property type="evidence" value="ECO:0007669"/>
    <property type="project" value="UniProtKB-ARBA"/>
</dbReference>
<dbReference type="InterPro" id="IPR002110">
    <property type="entry name" value="Ankyrin_rpt"/>
</dbReference>
<dbReference type="PANTHER" id="PTHR43828:SF3">
    <property type="entry name" value="CHROMO DOMAIN-CONTAINING PROTEIN"/>
    <property type="match status" value="1"/>
</dbReference>
<dbReference type="GO" id="GO:0033309">
    <property type="term" value="C:SBF transcription complex"/>
    <property type="evidence" value="ECO:0007669"/>
    <property type="project" value="TreeGrafter"/>
</dbReference>
<dbReference type="OrthoDB" id="6718656at2759"/>
<dbReference type="SMART" id="SM00248">
    <property type="entry name" value="ANK"/>
    <property type="match status" value="3"/>
</dbReference>
<dbReference type="InterPro" id="IPR036887">
    <property type="entry name" value="HTH_APSES_sf"/>
</dbReference>
<dbReference type="InterPro" id="IPR036770">
    <property type="entry name" value="Ankyrin_rpt-contain_sf"/>
</dbReference>
<dbReference type="Gene3D" id="1.25.40.20">
    <property type="entry name" value="Ankyrin repeat-containing domain"/>
    <property type="match status" value="1"/>
</dbReference>
<feature type="region of interest" description="Disordered" evidence="5">
    <location>
        <begin position="642"/>
        <end position="705"/>
    </location>
</feature>
<feature type="compositionally biased region" description="Low complexity" evidence="5">
    <location>
        <begin position="132"/>
        <end position="146"/>
    </location>
</feature>
<evidence type="ECO:0000256" key="5">
    <source>
        <dbReference type="SAM" id="MobiDB-lite"/>
    </source>
</evidence>
<dbReference type="PROSITE" id="PS51299">
    <property type="entry name" value="HTH_APSES"/>
    <property type="match status" value="1"/>
</dbReference>